<dbReference type="Gene3D" id="3.20.20.490">
    <property type="entry name" value="GxGYxYP glycoside hydrolase, C-terminal domain"/>
    <property type="match status" value="1"/>
</dbReference>
<evidence type="ECO:0000259" key="2">
    <source>
        <dbReference type="Pfam" id="PF20957"/>
    </source>
</evidence>
<comment type="caution">
    <text evidence="4">The sequence shown here is derived from an EMBL/GenBank/DDBJ whole genome shotgun (WGS) entry which is preliminary data.</text>
</comment>
<name>A0A402B9F1_9CHLR</name>
<dbReference type="InterPro" id="IPR048309">
    <property type="entry name" value="GxGYxYP_N_3rd"/>
</dbReference>
<dbReference type="AlphaFoldDB" id="A0A402B9F1"/>
<protein>
    <recommendedName>
        <fullName evidence="6">GxGYxYP putative glycoside hydrolase C-terminal domain-containing protein</fullName>
    </recommendedName>
</protein>
<dbReference type="PANTHER" id="PTHR37321:SF1">
    <property type="entry name" value="EXPORTED PROTEIN"/>
    <property type="match status" value="1"/>
</dbReference>
<gene>
    <name evidence="4" type="ORF">KDA_34310</name>
</gene>
<dbReference type="Pfam" id="PF20958">
    <property type="entry name" value="GxGYxYP_N_3rd"/>
    <property type="match status" value="1"/>
</dbReference>
<dbReference type="InterPro" id="IPR025832">
    <property type="entry name" value="GxGYxYP_C"/>
</dbReference>
<dbReference type="InterPro" id="IPR048310">
    <property type="entry name" value="GxGYxYP_N_2nd"/>
</dbReference>
<dbReference type="PANTHER" id="PTHR37321">
    <property type="entry name" value="EXPORTED PROTEIN-RELATED"/>
    <property type="match status" value="1"/>
</dbReference>
<feature type="domain" description="GxGYxYP putative glycoside hydrolase second N-terminal" evidence="2">
    <location>
        <begin position="122"/>
        <end position="192"/>
    </location>
</feature>
<sequence length="553" mass="62068">MLEIERKLRAGEDTLLSKGIQEYSMSNHVANLIGSQPWLLPTFAAPAHLQVYDLRGASRDELHTATAAAGIINRSQCQIYLVTSEDELFWLEQVFTAIPHTQVNMQGSAALHELLANHVAMFKGLIVYDPALPDTINVATTMAGLQDGLCVSPALAEMLQTKLGLPLLTDLRRYGWRNRLQAYQWAQEHLQPLCSTHVIAGLDPGAFCGLRSFLVACRAFIYWLDSRKYLPASNAKISERSLFKRILSFYPVGSVHMGWVVHEQSAVSMASHIGMTVVASDYALNMEVWSAMQTERTPRPPRKVERIQPHKEKIYLSLTMSDGDNIQYCQHRLRQLWQDPARGSLPLGWGLPPVLLQAAPAMADYYLRTATENDEIMAGPSGLGYIYPSCWPKSHIEPFVQQTGSLMQDFGMTTLDILDVDPVFRTGLPLIARFSFRGMQFTNAALQRLFAQQLADYGVTGILSGSGYTGRPGHWRYQGDFPIYHHLGFTFSVDRTVKMIKFASRIFRQRPLFLSVYLIAWNMTPSDAKQVIDQLGAEYELVLPSTLLSLLPK</sequence>
<dbReference type="Pfam" id="PF20957">
    <property type="entry name" value="GxGYxYP_N_2nd"/>
    <property type="match status" value="1"/>
</dbReference>
<feature type="domain" description="GxGYxYP putative glycoside hydrolase C-terminal" evidence="1">
    <location>
        <begin position="313"/>
        <end position="550"/>
    </location>
</feature>
<evidence type="ECO:0008006" key="6">
    <source>
        <dbReference type="Google" id="ProtNLM"/>
    </source>
</evidence>
<dbReference type="Proteomes" id="UP000287171">
    <property type="component" value="Unassembled WGS sequence"/>
</dbReference>
<dbReference type="Pfam" id="PF14323">
    <property type="entry name" value="GxGYxYP_C"/>
    <property type="match status" value="1"/>
</dbReference>
<evidence type="ECO:0000313" key="5">
    <source>
        <dbReference type="Proteomes" id="UP000287171"/>
    </source>
</evidence>
<proteinExistence type="predicted"/>
<keyword evidence="5" id="KW-1185">Reference proteome</keyword>
<reference evidence="5" key="1">
    <citation type="submission" date="2018-12" db="EMBL/GenBank/DDBJ databases">
        <title>Tengunoibacter tsumagoiensis gen. nov., sp. nov., Dictyobacter kobayashii sp. nov., D. alpinus sp. nov., and D. joshuensis sp. nov. and description of Dictyobacteraceae fam. nov. within the order Ktedonobacterales isolated from Tengu-no-mugimeshi.</title>
        <authorList>
            <person name="Wang C.M."/>
            <person name="Zheng Y."/>
            <person name="Sakai Y."/>
            <person name="Toyoda A."/>
            <person name="Minakuchi Y."/>
            <person name="Abe K."/>
            <person name="Yokota A."/>
            <person name="Yabe S."/>
        </authorList>
    </citation>
    <scope>NUCLEOTIDE SEQUENCE [LARGE SCALE GENOMIC DNA]</scope>
    <source>
        <strain evidence="5">Uno16</strain>
    </source>
</reference>
<evidence type="ECO:0000259" key="1">
    <source>
        <dbReference type="Pfam" id="PF14323"/>
    </source>
</evidence>
<dbReference type="InterPro" id="IPR038410">
    <property type="entry name" value="GxGYxYP_C_sf"/>
</dbReference>
<dbReference type="EMBL" id="BIFT01000001">
    <property type="protein sequence ID" value="GCE27947.1"/>
    <property type="molecule type" value="Genomic_DNA"/>
</dbReference>
<feature type="domain" description="GxGYxYP putative glycoside hydrolase third N-terminal" evidence="3">
    <location>
        <begin position="198"/>
        <end position="290"/>
    </location>
</feature>
<evidence type="ECO:0000259" key="3">
    <source>
        <dbReference type="Pfam" id="PF20958"/>
    </source>
</evidence>
<organism evidence="4 5">
    <name type="scientific">Dictyobacter alpinus</name>
    <dbReference type="NCBI Taxonomy" id="2014873"/>
    <lineage>
        <taxon>Bacteria</taxon>
        <taxon>Bacillati</taxon>
        <taxon>Chloroflexota</taxon>
        <taxon>Ktedonobacteria</taxon>
        <taxon>Ktedonobacterales</taxon>
        <taxon>Dictyobacteraceae</taxon>
        <taxon>Dictyobacter</taxon>
    </lineage>
</organism>
<accession>A0A402B9F1</accession>
<evidence type="ECO:0000313" key="4">
    <source>
        <dbReference type="EMBL" id="GCE27947.1"/>
    </source>
</evidence>